<protein>
    <submittedName>
        <fullName evidence="1">Uncharacterized protein</fullName>
    </submittedName>
</protein>
<keyword evidence="2" id="KW-1185">Reference proteome</keyword>
<proteinExistence type="predicted"/>
<evidence type="ECO:0000313" key="2">
    <source>
        <dbReference type="Proteomes" id="UP001140234"/>
    </source>
</evidence>
<evidence type="ECO:0000313" key="1">
    <source>
        <dbReference type="EMBL" id="KAJ2771630.1"/>
    </source>
</evidence>
<reference evidence="1" key="1">
    <citation type="submission" date="2022-07" db="EMBL/GenBank/DDBJ databases">
        <title>Phylogenomic reconstructions and comparative analyses of Kickxellomycotina fungi.</title>
        <authorList>
            <person name="Reynolds N.K."/>
            <person name="Stajich J.E."/>
            <person name="Barry K."/>
            <person name="Grigoriev I.V."/>
            <person name="Crous P."/>
            <person name="Smith M.E."/>
        </authorList>
    </citation>
    <scope>NUCLEOTIDE SEQUENCE</scope>
    <source>
        <strain evidence="1">CBS 109366</strain>
    </source>
</reference>
<dbReference type="Proteomes" id="UP001140234">
    <property type="component" value="Unassembled WGS sequence"/>
</dbReference>
<feature type="non-terminal residue" evidence="1">
    <location>
        <position position="843"/>
    </location>
</feature>
<accession>A0ACC1K1S7</accession>
<sequence length="843" mass="90259">MNIFRVAGVAAAVLDMSALAVSTEPMFIGYLDSDMAKVSHVDLAKYTHINIAFGIPDADGSITLPADIPLATTVKAIQDKKAKALLSVGGWTGSKDFSDIVKDTAKSKKFIASMVDVVKTAGLDGIDIDWEYPGKVGNKCNVVDAANDSDNYLIFLGKLKDAFTANFGAGKKLITMAVAVTPFMANDKPMTDVSAFAKHVDFANIMLYDINGVWNDVTGPNAPLDSPADKGGISFKSGIDAWIDAKWPANQLTAGVAFYGRTMVAKGDMSKDPKNQYQPQTKVVTKGDEDDAPWEDKCAGTTSLSGVWKWNKLRKQHVLTAPDTAGAGWTRYWDDVSQTPWLFNTANSNFISYDDPKSLAIKAAYAAQKGLAGMMVWSMKMDSDNELVYAIRKWPGTSCKDSSCQTDTAPDRASSTRDMPTDTGCADKAPTLPPIIPNKADKKPVNPICTENGKFTCVDSGNSPEFHVCNFNNANRAMAPPCGGIVASDIDLLKPVVGATVGATHGLFRGGSVPEGDAGAVTAGQRQRVAAKYRAEYLPSRELPRGVAQQPANGPGPAVPHQRLVTGGAVLKRITAGGGADGGWRPGPRAASIDDEVQTVLDGLQGKQSRARAKKPKAPSRELVQAAAARSNAAAGMQPPPPGQQVVRKRNYEPVRPAWHAPWKLARVISGHIGWVRALAVEPGNAWFASGSVDRTIKIWDLASGTLKLTLTGHISPVRGLAVSARHPYLFSCGEDKQVKCWDLETNKVVRQYHGHLSGVYALALHPVLDVLVTGGRDSVARVWDMRTKQQVHVLTGHSSTVSAVECQEADPQVLTGSMDTTVRLWDLAAGKSLTTLTHHKKS</sequence>
<gene>
    <name evidence="1" type="ORF">IWQ57_002127</name>
</gene>
<comment type="caution">
    <text evidence="1">The sequence shown here is derived from an EMBL/GenBank/DDBJ whole genome shotgun (WGS) entry which is preliminary data.</text>
</comment>
<organism evidence="1 2">
    <name type="scientific">Coemansia nantahalensis</name>
    <dbReference type="NCBI Taxonomy" id="2789366"/>
    <lineage>
        <taxon>Eukaryota</taxon>
        <taxon>Fungi</taxon>
        <taxon>Fungi incertae sedis</taxon>
        <taxon>Zoopagomycota</taxon>
        <taxon>Kickxellomycotina</taxon>
        <taxon>Kickxellomycetes</taxon>
        <taxon>Kickxellales</taxon>
        <taxon>Kickxellaceae</taxon>
        <taxon>Coemansia</taxon>
    </lineage>
</organism>
<dbReference type="EMBL" id="JANBUJ010000506">
    <property type="protein sequence ID" value="KAJ2771630.1"/>
    <property type="molecule type" value="Genomic_DNA"/>
</dbReference>
<name>A0ACC1K1S7_9FUNG</name>